<keyword evidence="1" id="KW-0812">Transmembrane</keyword>
<gene>
    <name evidence="3" type="ORF">FHS03_001825</name>
</gene>
<organism evidence="3 4">
    <name type="scientific">Pseudoduganella violacea</name>
    <dbReference type="NCBI Taxonomy" id="1715466"/>
    <lineage>
        <taxon>Bacteria</taxon>
        <taxon>Pseudomonadati</taxon>
        <taxon>Pseudomonadota</taxon>
        <taxon>Betaproteobacteria</taxon>
        <taxon>Burkholderiales</taxon>
        <taxon>Oxalobacteraceae</taxon>
        <taxon>Telluria group</taxon>
        <taxon>Pseudoduganella</taxon>
    </lineage>
</organism>
<keyword evidence="1" id="KW-0472">Membrane</keyword>
<sequence>MMAAALHILLTLTLALSAALLLVFVLRPLLRRQGGAPLAYVSWGLVPLLLLACLLPHSAGGMAIGPVPMIDAGSVAAHAVQLIHHAASAAPEMGGASVWLLGLWLGGVLAMAALLCWQQARFTRSLGRLRPTAQAGVYLACSSTAGPALIGLLHPRIVLPADFAQRYTAQEQQLILLHEDMHRQRGDLYANALCGVLQTIFWFHPLMHLAAARFRFDQELACDHAVLHRHPQARRSYAQAILKTQLAANGLPLGCNWQSQHPLKGRLMSMNQNVPHRFSRVGARCLLAALALPACYSAWAGAAAIAPPPAATSAAVAVPAAKDESKEEKIYQLEAKYSLGTGVERSFRMAGLGIGAHDSGFRIAPGADKEPCESEWSVSFASAETARLSGIVRCRGAVVAQPAITVKVGQPGAIEYRGADAEANFRLSVLVTRMPAVQ</sequence>
<dbReference type="PANTHER" id="PTHR34978">
    <property type="entry name" value="POSSIBLE SENSOR-TRANSDUCER PROTEIN BLAR"/>
    <property type="match status" value="1"/>
</dbReference>
<reference evidence="3 4" key="1">
    <citation type="submission" date="2020-08" db="EMBL/GenBank/DDBJ databases">
        <title>Genomic Encyclopedia of Type Strains, Phase III (KMG-III): the genomes of soil and plant-associated and newly described type strains.</title>
        <authorList>
            <person name="Whitman W."/>
        </authorList>
    </citation>
    <scope>NUCLEOTIDE SEQUENCE [LARGE SCALE GENOMIC DNA]</scope>
    <source>
        <strain evidence="3 4">CECT 8897</strain>
    </source>
</reference>
<evidence type="ECO:0000256" key="1">
    <source>
        <dbReference type="SAM" id="Phobius"/>
    </source>
</evidence>
<evidence type="ECO:0000313" key="4">
    <source>
        <dbReference type="Proteomes" id="UP000541535"/>
    </source>
</evidence>
<dbReference type="RefSeq" id="WP_183440673.1">
    <property type="nucleotide sequence ID" value="NZ_JACHXD010000004.1"/>
</dbReference>
<evidence type="ECO:0000259" key="2">
    <source>
        <dbReference type="Pfam" id="PF05569"/>
    </source>
</evidence>
<feature type="transmembrane region" description="Helical" evidence="1">
    <location>
        <begin position="188"/>
        <end position="206"/>
    </location>
</feature>
<evidence type="ECO:0000313" key="3">
    <source>
        <dbReference type="EMBL" id="MBB3118780.1"/>
    </source>
</evidence>
<feature type="domain" description="Peptidase M56" evidence="2">
    <location>
        <begin position="9"/>
        <end position="268"/>
    </location>
</feature>
<dbReference type="InterPro" id="IPR052173">
    <property type="entry name" value="Beta-lactam_resp_regulator"/>
</dbReference>
<protein>
    <submittedName>
        <fullName evidence="3">Beta-lactamase regulating signal transducer with metallopeptidase domain</fullName>
    </submittedName>
</protein>
<keyword evidence="1" id="KW-1133">Transmembrane helix</keyword>
<dbReference type="CDD" id="cd07341">
    <property type="entry name" value="M56_BlaR1_MecR1_like"/>
    <property type="match status" value="1"/>
</dbReference>
<proteinExistence type="predicted"/>
<keyword evidence="4" id="KW-1185">Reference proteome</keyword>
<dbReference type="InterPro" id="IPR008756">
    <property type="entry name" value="Peptidase_M56"/>
</dbReference>
<name>A0A7W5B9N2_9BURK</name>
<dbReference type="Proteomes" id="UP000541535">
    <property type="component" value="Unassembled WGS sequence"/>
</dbReference>
<dbReference type="EMBL" id="JACHXD010000004">
    <property type="protein sequence ID" value="MBB3118780.1"/>
    <property type="molecule type" value="Genomic_DNA"/>
</dbReference>
<dbReference type="Pfam" id="PF05569">
    <property type="entry name" value="Peptidase_M56"/>
    <property type="match status" value="1"/>
</dbReference>
<comment type="caution">
    <text evidence="3">The sequence shown here is derived from an EMBL/GenBank/DDBJ whole genome shotgun (WGS) entry which is preliminary data.</text>
</comment>
<feature type="transmembrane region" description="Helical" evidence="1">
    <location>
        <begin position="38"/>
        <end position="59"/>
    </location>
</feature>
<feature type="transmembrane region" description="Helical" evidence="1">
    <location>
        <begin position="6"/>
        <end position="26"/>
    </location>
</feature>
<dbReference type="AlphaFoldDB" id="A0A7W5B9N2"/>
<feature type="transmembrane region" description="Helical" evidence="1">
    <location>
        <begin position="98"/>
        <end position="117"/>
    </location>
</feature>
<dbReference type="PANTHER" id="PTHR34978:SF3">
    <property type="entry name" value="SLR0241 PROTEIN"/>
    <property type="match status" value="1"/>
</dbReference>
<accession>A0A7W5B9N2</accession>